<reference evidence="1 2" key="1">
    <citation type="submission" date="2018-08" db="EMBL/GenBank/DDBJ databases">
        <title>Genome analysis of the thermophilic bacterium of the candidate phylum Aminicenantes from deep subsurface aquifer revealed its physiology and ecological role.</title>
        <authorList>
            <person name="Kadnikov V.V."/>
            <person name="Mardanov A.V."/>
            <person name="Beletsky A.V."/>
            <person name="Karnachuk O.V."/>
            <person name="Ravin N.V."/>
        </authorList>
    </citation>
    <scope>NUCLEOTIDE SEQUENCE [LARGE SCALE GENOMIC DNA]</scope>
    <source>
        <strain evidence="1">BY38</strain>
    </source>
</reference>
<proteinExistence type="predicted"/>
<organism evidence="1 2">
    <name type="scientific">Candidatus Saccharicenans subterraneus</name>
    <dbReference type="NCBI Taxonomy" id="2508984"/>
    <lineage>
        <taxon>Bacteria</taxon>
        <taxon>Candidatus Aminicenantota</taxon>
        <taxon>Candidatus Aminicenantia</taxon>
        <taxon>Candidatus Aminicenantales</taxon>
        <taxon>Candidatus Saccharicenantaceae</taxon>
        <taxon>Candidatus Saccharicenans</taxon>
    </lineage>
</organism>
<dbReference type="Proteomes" id="UP000257323">
    <property type="component" value="Unassembled WGS sequence"/>
</dbReference>
<name>A0A3E2BPD1_9BACT</name>
<comment type="caution">
    <text evidence="1">The sequence shown here is derived from an EMBL/GenBank/DDBJ whole genome shotgun (WGS) entry which is preliminary data.</text>
</comment>
<gene>
    <name evidence="1" type="ORF">OP8BY_1191</name>
</gene>
<accession>A0A3E2BPD1</accession>
<sequence>MDGNQKKGTNQKLRDLCSEITRPAGFRNRIKLFHHLSQVSPFPHLVGFSGLPSYEIYAEKRALVSADHNFLLRILHDQLSGRLEAHLLHPLEHKYRYAFVVLESLNREFLTNLHGWVTLGQIDEDRSLSPISVCPPSAVFELKPGGEPVQVYAEEGLRDCRLRAEFFSVGPQPTLKVQTVNLPEGVEIKRMVLVIDAEETLIAVPQKGLAFYELPEGARSLRIYLYE</sequence>
<dbReference type="EMBL" id="QUAH01000002">
    <property type="protein sequence ID" value="RFT16578.1"/>
    <property type="molecule type" value="Genomic_DNA"/>
</dbReference>
<dbReference type="AlphaFoldDB" id="A0A3E2BPD1"/>
<evidence type="ECO:0000313" key="1">
    <source>
        <dbReference type="EMBL" id="RFT16578.1"/>
    </source>
</evidence>
<protein>
    <submittedName>
        <fullName evidence="1">Uncharacterized protein</fullName>
    </submittedName>
</protein>
<evidence type="ECO:0000313" key="2">
    <source>
        <dbReference type="Proteomes" id="UP000257323"/>
    </source>
</evidence>